<dbReference type="NCBIfam" id="NF000825">
    <property type="entry name" value="PRK00068.1"/>
    <property type="match status" value="1"/>
</dbReference>
<reference evidence="7" key="2">
    <citation type="submission" date="2015-10" db="EMBL/GenBank/DDBJ databases">
        <title>Improved Draft Genome Sequence of Clostridium pasteurianum Strain ATCC 6013 (DSM 525) Using a Hybrid Next-Generation Sequencing Approach.</title>
        <authorList>
            <person name="Pyne M.E."/>
            <person name="Utturkar S.M."/>
            <person name="Brown S.D."/>
            <person name="Moo-Young M."/>
            <person name="Chung D.A."/>
            <person name="Chou P.C."/>
        </authorList>
    </citation>
    <scope>NUCLEOTIDE SEQUENCE</scope>
    <source>
        <strain evidence="7">ATCC 6013</strain>
    </source>
</reference>
<keyword evidence="1 5" id="KW-1003">Cell membrane</keyword>
<keyword evidence="3 5" id="KW-1133">Transmembrane helix</keyword>
<dbReference type="GO" id="GO:0005886">
    <property type="term" value="C:plasma membrane"/>
    <property type="evidence" value="ECO:0007669"/>
    <property type="project" value="UniProtKB-SubCell"/>
</dbReference>
<comment type="similarity">
    <text evidence="5">Belongs to the UPF0182 family.</text>
</comment>
<comment type="subcellular location">
    <subcellularLocation>
        <location evidence="5">Cell membrane</location>
        <topology evidence="5">Multi-pass membrane protein</topology>
    </subcellularLocation>
</comment>
<dbReference type="Proteomes" id="UP000030905">
    <property type="component" value="Chromosome"/>
</dbReference>
<dbReference type="PANTHER" id="PTHR39344">
    <property type="entry name" value="UPF0182 PROTEIN SLL1060"/>
    <property type="match status" value="1"/>
</dbReference>
<keyword evidence="4 5" id="KW-0472">Membrane</keyword>
<evidence type="ECO:0000256" key="3">
    <source>
        <dbReference type="ARBA" id="ARBA00022989"/>
    </source>
</evidence>
<proteinExistence type="inferred from homology"/>
<evidence type="ECO:0000313" key="8">
    <source>
        <dbReference type="Proteomes" id="UP000028042"/>
    </source>
</evidence>
<keyword evidence="9" id="KW-1185">Reference proteome</keyword>
<evidence type="ECO:0000313" key="9">
    <source>
        <dbReference type="Proteomes" id="UP000030905"/>
    </source>
</evidence>
<evidence type="ECO:0000256" key="1">
    <source>
        <dbReference type="ARBA" id="ARBA00022475"/>
    </source>
</evidence>
<sequence length="897" mass="104067">MKKKIVLIITVFIIICTLIFSDKIINFVINIQWYMEVGYLSIYFTRLTAILKLMIPIFTISYLIIYLYYRSIRKNFIVNKKNIKTGINKVEKIIFIIINFIMSFMISFYISFKYWYQILQFQSSSKFNIKDPIFNIDISFYVFKLPLIESLYKTFMPLIVVLVPITIILYFILVTRDRYVNGKNKINNSFNFIHIKSSITKFAGRQLAIISAIIILIIAFGYIIKSLNLVYSSKGVSFGAGYTDSNISLLFFKLIIIISLISCIIIFVSILKNRVKPIIISIFSIVILIILENITSFTVQNLIVKSNERVLENEYIKYNMNFTKKAFNLDKIQFKPYNVKNTLSQNDIDENMDTINNIKLNSFRQSLEFYNQVQVYRYYYTFNDIDVDRYNINGKPTEVFIAPREIEQKLLTGNAGTWQNKHLTYTHGYGAVMSKVNSITSEGQPQFLIRDIPMNNVSGINLDNPRIYFGEKTDEYVIVNTKLSEFDYPDGGEDTSYNYNGKAGLSANIINRILFAINKRNINFLVSNSINSNSKILINRNILDRVKKIAPFLTYDKDPYAVIYNGRIYWIIDAYTTSNRYPFSQPVNNINYIRNSVKVVIDAFNGDVNFYQVDKNDPVANSYNKIFKGLFKDVNTIPKEIREHFRYPEDLFNIQCDILGKYHVMDSDVFYNGEDLWSVSENQKSVNGDKGMNESSYVIMKLPDGNKEEAVLLEYFNMKSKENLVGILAARMDNENYGHLVMYTLPTQETIYSPYLFKQRINQNPDISKEIALWNTQGSEVQFGDTSIIPINNSLLYVEPLYLRAQGKNSIPEVKRVILASGDNFVMAPNIDTALKQLFNNSKDNNIKSNESFDDDNKLRQVKEIYDKAMEAQKNGDWSKYGEYIKELGDKLKDISY</sequence>
<dbReference type="EMBL" id="CP009268">
    <property type="protein sequence ID" value="AJA50138.1"/>
    <property type="molecule type" value="Genomic_DNA"/>
</dbReference>
<keyword evidence="2 5" id="KW-0812">Transmembrane</keyword>
<dbReference type="RefSeq" id="WP_004455605.1">
    <property type="nucleotide sequence ID" value="NZ_ANZB01000017.1"/>
</dbReference>
<reference evidence="7 8" key="3">
    <citation type="journal article" name="Genome Announc.">
        <title>Improved Draft Genome Sequence of Clostridium pasteurianum Strain ATCC 6013 (DSM 525) Using a Hybrid Next-Generation Sequencing Approach.</title>
        <authorList>
            <person name="Pyne M.E."/>
            <person name="Utturkar S."/>
            <person name="Brown S.D."/>
            <person name="Moo-Young M."/>
            <person name="Chung D.A."/>
            <person name="Chou C.P."/>
        </authorList>
    </citation>
    <scope>NUCLEOTIDE SEQUENCE [LARGE SCALE GENOMIC DNA]</scope>
    <source>
        <strain evidence="7 8">ATCC 6013</strain>
    </source>
</reference>
<gene>
    <name evidence="6" type="ORF">CLPA_c00150</name>
    <name evidence="7" type="ORF">CP6013_03104</name>
</gene>
<evidence type="ECO:0000256" key="2">
    <source>
        <dbReference type="ARBA" id="ARBA00022692"/>
    </source>
</evidence>
<dbReference type="Proteomes" id="UP000028042">
    <property type="component" value="Unassembled WGS sequence"/>
</dbReference>
<dbReference type="Pfam" id="PF03699">
    <property type="entry name" value="UPF0182"/>
    <property type="match status" value="1"/>
</dbReference>
<evidence type="ECO:0000256" key="4">
    <source>
        <dbReference type="ARBA" id="ARBA00023136"/>
    </source>
</evidence>
<dbReference type="PANTHER" id="PTHR39344:SF1">
    <property type="entry name" value="UPF0182 PROTEIN SLL1060"/>
    <property type="match status" value="1"/>
</dbReference>
<organism evidence="6 9">
    <name type="scientific">Clostridium pasteurianum DSM 525 = ATCC 6013</name>
    <dbReference type="NCBI Taxonomy" id="1262449"/>
    <lineage>
        <taxon>Bacteria</taxon>
        <taxon>Bacillati</taxon>
        <taxon>Bacillota</taxon>
        <taxon>Clostridia</taxon>
        <taxon>Eubacteriales</taxon>
        <taxon>Clostridiaceae</taxon>
        <taxon>Clostridium</taxon>
    </lineage>
</organism>
<evidence type="ECO:0000313" key="7">
    <source>
        <dbReference type="EMBL" id="KRU13849.1"/>
    </source>
</evidence>
<dbReference type="KEGG" id="cpat:CLPA_c00150"/>
<dbReference type="EMBL" id="JPGY02000001">
    <property type="protein sequence ID" value="KRU13849.1"/>
    <property type="molecule type" value="Genomic_DNA"/>
</dbReference>
<feature type="transmembrane region" description="Helical" evidence="5">
    <location>
        <begin position="247"/>
        <end position="271"/>
    </location>
</feature>
<dbReference type="HAMAP" id="MF_01600">
    <property type="entry name" value="UPF0182"/>
    <property type="match status" value="1"/>
</dbReference>
<dbReference type="InterPro" id="IPR005372">
    <property type="entry name" value="UPF0182"/>
</dbReference>
<feature type="transmembrane region" description="Helical" evidence="5">
    <location>
        <begin position="155"/>
        <end position="175"/>
    </location>
</feature>
<feature type="transmembrane region" description="Helical" evidence="5">
    <location>
        <begin position="278"/>
        <end position="299"/>
    </location>
</feature>
<evidence type="ECO:0000313" key="6">
    <source>
        <dbReference type="EMBL" id="AJA50138.1"/>
    </source>
</evidence>
<dbReference type="GO" id="GO:0005576">
    <property type="term" value="C:extracellular region"/>
    <property type="evidence" value="ECO:0007669"/>
    <property type="project" value="TreeGrafter"/>
</dbReference>
<dbReference type="PATRIC" id="fig|1262449.3.peg.3752"/>
<dbReference type="AlphaFoldDB" id="A0A0H3J5C3"/>
<dbReference type="GeneID" id="93072275"/>
<protein>
    <recommendedName>
        <fullName evidence="5">UPF0182 protein CLPA_c00150</fullName>
    </recommendedName>
</protein>
<evidence type="ECO:0000256" key="5">
    <source>
        <dbReference type="HAMAP-Rule" id="MF_01600"/>
    </source>
</evidence>
<feature type="transmembrane region" description="Helical" evidence="5">
    <location>
        <begin position="49"/>
        <end position="69"/>
    </location>
</feature>
<dbReference type="KEGG" id="cpae:CPAST_c00150"/>
<feature type="transmembrane region" description="Helical" evidence="5">
    <location>
        <begin position="90"/>
        <end position="112"/>
    </location>
</feature>
<dbReference type="eggNOG" id="COG1615">
    <property type="taxonomic scope" value="Bacteria"/>
</dbReference>
<name>A0A0H3J5C3_CLOPA</name>
<reference evidence="6 9" key="1">
    <citation type="journal article" date="2015" name="Genome Announc.">
        <title>Complete Genome Sequence of the Nitrogen-Fixing and Solvent-Producing Clostridium pasteurianum DSM 525.</title>
        <authorList>
            <person name="Poehlein A."/>
            <person name="Grosse-Honebrink A."/>
            <person name="Zhang Y."/>
            <person name="Minton N.P."/>
            <person name="Daniel R."/>
        </authorList>
    </citation>
    <scope>NUCLEOTIDE SEQUENCE [LARGE SCALE GENOMIC DNA]</scope>
    <source>
        <strain evidence="6">DSM 525</strain>
        <strain evidence="9">DSM 525 / ATCC 6013</strain>
    </source>
</reference>
<comment type="caution">
    <text evidence="5">Lacks conserved residue(s) required for the propagation of feature annotation.</text>
</comment>
<accession>A0A0H3J5C3</accession>
<feature type="transmembrane region" description="Helical" evidence="5">
    <location>
        <begin position="207"/>
        <end position="227"/>
    </location>
</feature>